<dbReference type="Proteomes" id="UP000199300">
    <property type="component" value="Unassembled WGS sequence"/>
</dbReference>
<proteinExistence type="predicted"/>
<dbReference type="PANTHER" id="PTHR40056">
    <property type="entry name" value="HYPOTHETICAL CYTOSOLIC PROTEIN"/>
    <property type="match status" value="1"/>
</dbReference>
<keyword evidence="2" id="KW-1185">Reference proteome</keyword>
<gene>
    <name evidence="1" type="ORF">SAMN04488134_104131</name>
</gene>
<evidence type="ECO:0008006" key="3">
    <source>
        <dbReference type="Google" id="ProtNLM"/>
    </source>
</evidence>
<dbReference type="STRING" id="872970.SAMN04488134_104131"/>
<dbReference type="PANTHER" id="PTHR40056:SF1">
    <property type="entry name" value="DUF1836 DOMAIN-CONTAINING PROTEIN"/>
    <property type="match status" value="1"/>
</dbReference>
<evidence type="ECO:0000313" key="2">
    <source>
        <dbReference type="Proteomes" id="UP000199300"/>
    </source>
</evidence>
<dbReference type="RefSeq" id="WP_091496553.1">
    <property type="nucleotide sequence ID" value="NZ_FODJ01000004.1"/>
</dbReference>
<accession>A0A1H8MEZ4</accession>
<dbReference type="InterPro" id="IPR014975">
    <property type="entry name" value="DUF1836"/>
</dbReference>
<protein>
    <recommendedName>
        <fullName evidence="3">DUF1836 domain-containing protein</fullName>
    </recommendedName>
</protein>
<dbReference type="AlphaFoldDB" id="A0A1H8MEZ4"/>
<evidence type="ECO:0000313" key="1">
    <source>
        <dbReference type="EMBL" id="SEO15844.1"/>
    </source>
</evidence>
<dbReference type="EMBL" id="FODJ01000004">
    <property type="protein sequence ID" value="SEO15844.1"/>
    <property type="molecule type" value="Genomic_DNA"/>
</dbReference>
<organism evidence="1 2">
    <name type="scientific">Amphibacillus marinus</name>
    <dbReference type="NCBI Taxonomy" id="872970"/>
    <lineage>
        <taxon>Bacteria</taxon>
        <taxon>Bacillati</taxon>
        <taxon>Bacillota</taxon>
        <taxon>Bacilli</taxon>
        <taxon>Bacillales</taxon>
        <taxon>Bacillaceae</taxon>
        <taxon>Amphibacillus</taxon>
    </lineage>
</organism>
<reference evidence="1 2" key="1">
    <citation type="submission" date="2016-10" db="EMBL/GenBank/DDBJ databases">
        <authorList>
            <person name="de Groot N.N."/>
        </authorList>
    </citation>
    <scope>NUCLEOTIDE SEQUENCE [LARGE SCALE GENOMIC DNA]</scope>
    <source>
        <strain evidence="1 2">CGMCC 1.10434</strain>
    </source>
</reference>
<name>A0A1H8MEZ4_9BACI</name>
<dbReference type="Pfam" id="PF08876">
    <property type="entry name" value="DUF1836"/>
    <property type="match status" value="1"/>
</dbReference>
<dbReference type="OrthoDB" id="3191472at2"/>
<sequence length="190" mass="22074">MTDLIKILKDLHQDTYIKADNIPSLALYMDQVTQLFEQTYHNSKRQPDEKILTKTMINNYAKGKLLPTIKNKKYTEAHIMLIQWIYQLKGALSIQDISHVLQLVTTIEERGEDLASIYQTYSALMDMQSSDFVKSLEQQTASIQGQLPNQDEQLETFLMIVSLIHYSNMYRKMAERLIDQTNVKQDSADH</sequence>